<dbReference type="Gene3D" id="3.30.420.10">
    <property type="entry name" value="Ribonuclease H-like superfamily/Ribonuclease H"/>
    <property type="match status" value="1"/>
</dbReference>
<dbReference type="InterPro" id="IPR041588">
    <property type="entry name" value="Integrase_H2C2"/>
</dbReference>
<dbReference type="InterPro" id="IPR001584">
    <property type="entry name" value="Integrase_cat-core"/>
</dbReference>
<evidence type="ECO:0000313" key="4">
    <source>
        <dbReference type="EMBL" id="CEM49626.1"/>
    </source>
</evidence>
<dbReference type="FunFam" id="3.30.70.270:FF:000003">
    <property type="entry name" value="Transposon Ty3-G Gag-Pol polyprotein"/>
    <property type="match status" value="1"/>
</dbReference>
<dbReference type="InterPro" id="IPR012337">
    <property type="entry name" value="RNaseH-like_sf"/>
</dbReference>
<dbReference type="EMBL" id="CDMZ01004393">
    <property type="protein sequence ID" value="CEM49626.1"/>
    <property type="molecule type" value="Genomic_DNA"/>
</dbReference>
<accession>A0A0G4HYK9</accession>
<dbReference type="Pfam" id="PF17919">
    <property type="entry name" value="RT_RNaseH_2"/>
    <property type="match status" value="1"/>
</dbReference>
<dbReference type="Gene3D" id="1.10.340.70">
    <property type="match status" value="1"/>
</dbReference>
<dbReference type="InterPro" id="IPR036397">
    <property type="entry name" value="RNaseH_sf"/>
</dbReference>
<dbReference type="InterPro" id="IPR050951">
    <property type="entry name" value="Retrovirus_Pol_polyprotein"/>
</dbReference>
<dbReference type="AlphaFoldDB" id="A0A0G4HYK9"/>
<protein>
    <recommendedName>
        <fullName evidence="5">Integrase catalytic domain-containing protein</fullName>
    </recommendedName>
</protein>
<sequence>MPFGLVNAPTLFQRAMTLVLASLPREIALVYVDDVIIFSRSHAEHLQDLREVFTLVRAAGLKLRLEKAQIGKAQVEYLGHTVSARGVRPSRKNTEKVKNWPTPTDRLSLRTFIYLCNYYRTFVEGFARIAHPLNQLLRPFDENKQPLPFFWTATADKAFQELRNRLTEPPILSFPDMHTPFIVKPDACNISIGGVLVQIKDGRESVIAYASRGLQEAELNYGTPEREALANVFYCRQWRYYLLSSSVFLRFLHKEGKSYTDADAVSCLPVPRQVKHSTDTGAPLCQHCFLPSDRSTPLRSGFDVAVAGVKVIEAKSAPTQAIVPFLEKVRRSEPTEVEVKDVFEYLQKKSLPEDLQRRRTVLAQESLFELRDGLLYRFSGESEQLYVPAHLRETVLVMHHNHPMVGYAATKKLTARLLTKFWWPGLRKDVRSWVYKCHPCQERRAKAPQRNPQTVPVPTRPFQKVGIDVKGPLPTSRRGNRFVLVITCALTRWLETFALPEVPAWVVAKILFEEIICRYSFIEELVSDRGTNFLSEIVRELLTLMKVHHHTTTGYHPQANGIPERFNRSWAEGVGKQLDQEKGDWDLYLQPYNAAYRTASHAETGLSPFELLFAHTPQSVLRVQPPPEGARSPPVCYDDYYGFIRQERVQKIDRAVTRVEKERQARERRNPPPMT</sequence>
<evidence type="ECO:0000256" key="1">
    <source>
        <dbReference type="ARBA" id="ARBA00023268"/>
    </source>
</evidence>
<dbReference type="PROSITE" id="PS50878">
    <property type="entry name" value="RT_POL"/>
    <property type="match status" value="1"/>
</dbReference>
<dbReference type="FunFam" id="3.30.70.270:FF:000020">
    <property type="entry name" value="Transposon Tf2-6 polyprotein-like Protein"/>
    <property type="match status" value="1"/>
</dbReference>
<dbReference type="PANTHER" id="PTHR37984">
    <property type="entry name" value="PROTEIN CBG26694"/>
    <property type="match status" value="1"/>
</dbReference>
<dbReference type="Gene3D" id="3.30.70.270">
    <property type="match status" value="2"/>
</dbReference>
<dbReference type="CDD" id="cd01647">
    <property type="entry name" value="RT_LTR"/>
    <property type="match status" value="1"/>
</dbReference>
<dbReference type="VEuPathDB" id="CryptoDB:Cvel_33620"/>
<evidence type="ECO:0008006" key="5">
    <source>
        <dbReference type="Google" id="ProtNLM"/>
    </source>
</evidence>
<proteinExistence type="predicted"/>
<dbReference type="InterPro" id="IPR043502">
    <property type="entry name" value="DNA/RNA_pol_sf"/>
</dbReference>
<feature type="domain" description="Reverse transcriptase" evidence="2">
    <location>
        <begin position="1"/>
        <end position="82"/>
    </location>
</feature>
<dbReference type="FunFam" id="1.10.340.70:FF:000001">
    <property type="entry name" value="Retrovirus-related Pol polyprotein from transposon gypsy-like Protein"/>
    <property type="match status" value="1"/>
</dbReference>
<dbReference type="SUPFAM" id="SSF53098">
    <property type="entry name" value="Ribonuclease H-like"/>
    <property type="match status" value="1"/>
</dbReference>
<name>A0A0G4HYK9_9ALVE</name>
<dbReference type="InterPro" id="IPR041577">
    <property type="entry name" value="RT_RNaseH_2"/>
</dbReference>
<dbReference type="GO" id="GO:0003824">
    <property type="term" value="F:catalytic activity"/>
    <property type="evidence" value="ECO:0007669"/>
    <property type="project" value="UniProtKB-KW"/>
</dbReference>
<reference evidence="4" key="1">
    <citation type="submission" date="2014-11" db="EMBL/GenBank/DDBJ databases">
        <authorList>
            <person name="Otto D Thomas"/>
            <person name="Naeem Raeece"/>
        </authorList>
    </citation>
    <scope>NUCLEOTIDE SEQUENCE</scope>
</reference>
<dbReference type="InterPro" id="IPR043128">
    <property type="entry name" value="Rev_trsase/Diguanyl_cyclase"/>
</dbReference>
<dbReference type="Pfam" id="PF17921">
    <property type="entry name" value="Integrase_H2C2"/>
    <property type="match status" value="1"/>
</dbReference>
<evidence type="ECO:0000259" key="3">
    <source>
        <dbReference type="PROSITE" id="PS50994"/>
    </source>
</evidence>
<organism evidence="4">
    <name type="scientific">Chromera velia CCMP2878</name>
    <dbReference type="NCBI Taxonomy" id="1169474"/>
    <lineage>
        <taxon>Eukaryota</taxon>
        <taxon>Sar</taxon>
        <taxon>Alveolata</taxon>
        <taxon>Colpodellida</taxon>
        <taxon>Chromeraceae</taxon>
        <taxon>Chromera</taxon>
    </lineage>
</organism>
<dbReference type="InterPro" id="IPR000477">
    <property type="entry name" value="RT_dom"/>
</dbReference>
<feature type="domain" description="Integrase catalytic" evidence="3">
    <location>
        <begin position="457"/>
        <end position="616"/>
    </location>
</feature>
<dbReference type="GO" id="GO:0015074">
    <property type="term" value="P:DNA integration"/>
    <property type="evidence" value="ECO:0007669"/>
    <property type="project" value="InterPro"/>
</dbReference>
<keyword evidence="1" id="KW-0511">Multifunctional enzyme</keyword>
<evidence type="ECO:0000259" key="2">
    <source>
        <dbReference type="PROSITE" id="PS50878"/>
    </source>
</evidence>
<gene>
    <name evidence="4" type="ORF">Cvel_33620</name>
</gene>
<dbReference type="PhylomeDB" id="A0A0G4HYK9"/>
<dbReference type="PROSITE" id="PS50994">
    <property type="entry name" value="INTEGRASE"/>
    <property type="match status" value="1"/>
</dbReference>
<dbReference type="PANTHER" id="PTHR37984:SF5">
    <property type="entry name" value="PROTEIN NYNRIN-LIKE"/>
    <property type="match status" value="1"/>
</dbReference>
<dbReference type="Pfam" id="PF00078">
    <property type="entry name" value="RVT_1"/>
    <property type="match status" value="1"/>
</dbReference>
<dbReference type="SUPFAM" id="SSF56672">
    <property type="entry name" value="DNA/RNA polymerases"/>
    <property type="match status" value="1"/>
</dbReference>
<dbReference type="GO" id="GO:0003676">
    <property type="term" value="F:nucleic acid binding"/>
    <property type="evidence" value="ECO:0007669"/>
    <property type="project" value="InterPro"/>
</dbReference>